<feature type="compositionally biased region" description="Polar residues" evidence="1">
    <location>
        <begin position="1133"/>
        <end position="1151"/>
    </location>
</feature>
<dbReference type="FunFam" id="1.10.1000.11:FF:000002">
    <property type="entry name" value="Cytohesin 1"/>
    <property type="match status" value="1"/>
</dbReference>
<protein>
    <recommendedName>
        <fullName evidence="2">SEC7 domain-containing protein</fullName>
    </recommendedName>
</protein>
<dbReference type="Gene3D" id="1.10.220.20">
    <property type="match status" value="1"/>
</dbReference>
<dbReference type="PANTHER" id="PTHR10663:SF388">
    <property type="entry name" value="GOLGI-SPECIFIC BREFELDIN A-RESISTANCE GUANINE NUCLEOTIDE EXCHANGE FACTOR 1"/>
    <property type="match status" value="1"/>
</dbReference>
<feature type="region of interest" description="Disordered" evidence="1">
    <location>
        <begin position="603"/>
        <end position="622"/>
    </location>
</feature>
<dbReference type="GO" id="GO:0032012">
    <property type="term" value="P:regulation of ARF protein signal transduction"/>
    <property type="evidence" value="ECO:0007669"/>
    <property type="project" value="InterPro"/>
</dbReference>
<evidence type="ECO:0000256" key="1">
    <source>
        <dbReference type="SAM" id="MobiDB-lite"/>
    </source>
</evidence>
<gene>
    <name evidence="3" type="ORF">GpartN1_g5466.t1</name>
</gene>
<dbReference type="PROSITE" id="PS50190">
    <property type="entry name" value="SEC7"/>
    <property type="match status" value="1"/>
</dbReference>
<sequence>MQPLQSRVLQTIEAHSSRVESSLREERRQIESGQVLEDAVLFFEKRETSDIILSEARKVLAALRRNPRFAQPGVADLPNGSVYLLSSTFGGVNRSGDETRIVKSIKLLRNAFASESWPKDPRTVFKPFVDLLRTEDLPGNIISTVLSSLNRLIVYRVPSALAKLSGNSCCEEASKSVEDIVETVSGLRFSGFDSSTDDVVMSRICELMSHCVKSPEGEYLSNEALVRCIEAFLRVCSPRGKKRSECSRKVAESYLRTVISHIFSRASFLIQESVFEHSNMREAKSLGASSQDDKEEQNVTKQSPSPIATEEKPTYTHPPHIRYNYRSLAWFLSLGARMVDPIITQNIEERLIGLQLLEIALHSAPKGSLAQMPSLRRILLRDVCRALLRCLGMLNDPSIVIAASFSTVLCLINTLGPYSTPLIQMILIRIARSFLVKEENEDGNGYNSVHPTISPVTREIALDSLAALLQKQGFLSAAYAVLDCQLNESDAVQPLLEALSEETVLTGDGKLSSSGYISFEIFLTCMDTLATRSFVPGDSDIDRIFGFVHRVPDISIEQMRAKKRLKKRIDELVKEFNSVGPSTNGMQVIDIIRKHDLLAQVSVSSSPKSTSSPPSSPSRFSPKSPILSSFHDIDVTKAAAAFLRFTPGLNKTTIGACLGEPDEISMKILKSYVRLFDFKKRPFTTSLRVFLESFRLPGEAQKIDRILQSFSEHFYEQNKNSAPFSSADAAHVLAFACIMLNTDQHNSSIKKKMTLEEFISNSRGINDGHDLPREFLREVYASISSVEIRMSDESGLHALTEDHWDEQLRKMGIDPESGESNNMLAFPSPAKAKEFDEDVFLIAWKPMLTATCRALGAAKDGDQVQSAIEGFLGIARLATVFRQSEPVDQVIIGLSSASKLREGDLHHCFLSFGLSINCQMAAVALYGIARQCGDCIRESGWEALLTCTMRLHLLKLLPLNLEHLLFGDGEELVDLDGNPLPASSIIPYWWPGYYDSSHSVGTNESSCQHSSTDSSPLSGNNTSKLSSVLSAFGGLFGFGGVDSSDDEMDDENSLQVPDFLIRTSAEEMEAEKLGKKCIGDCRIDEIFITDSRFLRTESIVALMKGLYRIINQLIAPLSESVPSRQSSEKDDSQGTYSKTVADNSNGSGCTSSHMKEWEAFKVVTKEDFAARECGVSFCIDLMREMLLRNRDRLFLLWPYCYEILESILSPSTEPCPSLERATVTLLRIVLRYGHREELSMEIFRCLNLFVKLESRSFESVSERIAAGLYHICRIHVAQIECTSSWHTLLSLLESLARCSSPANIFGFETIAFLLESKDNRIYHETFANWLDAVLAYTEAPIPIAVRAVECLYILAGYLPHVLSNVKDSWHYTQGSSMNNTELSDVISTTYDVKCKAWNEFWSPLLSAYCCLCLDDRSEVRNQAFLSFEKFLTTAQQLQDLCGKDWTCLFYDLLLPLSCDLIVQRKFIQNVASGDKLSRKVQAKVPTLVSKMFLLYHGTLSQLLSTEDFEKLWLKILSNLGWILKQRDDDDMLADQIYEATKNLVLVLYADGTISPSENENSLWKKTLAVTTAVVPDIESHIKQRSRAQSMDESTSVLEKN</sequence>
<dbReference type="GO" id="GO:0012505">
    <property type="term" value="C:endomembrane system"/>
    <property type="evidence" value="ECO:0007669"/>
    <property type="project" value="UniProtKB-ARBA"/>
</dbReference>
<dbReference type="CDD" id="cd00171">
    <property type="entry name" value="Sec7"/>
    <property type="match status" value="1"/>
</dbReference>
<feature type="domain" description="SEC7" evidence="2">
    <location>
        <begin position="614"/>
        <end position="786"/>
    </location>
</feature>
<reference evidence="3" key="1">
    <citation type="journal article" date="2022" name="Proc. Natl. Acad. Sci. U.S.A.">
        <title>Life cycle and functional genomics of the unicellular red alga Galdieria for elucidating algal and plant evolution and industrial use.</title>
        <authorList>
            <person name="Hirooka S."/>
            <person name="Itabashi T."/>
            <person name="Ichinose T.M."/>
            <person name="Onuma R."/>
            <person name="Fujiwara T."/>
            <person name="Yamashita S."/>
            <person name="Jong L.W."/>
            <person name="Tomita R."/>
            <person name="Iwane A.H."/>
            <person name="Miyagishima S.Y."/>
        </authorList>
    </citation>
    <scope>NUCLEOTIDE SEQUENCE</scope>
    <source>
        <strain evidence="3">NBRC 102759</strain>
    </source>
</reference>
<dbReference type="SUPFAM" id="SSF48425">
    <property type="entry name" value="Sec7 domain"/>
    <property type="match status" value="1"/>
</dbReference>
<dbReference type="InterPro" id="IPR035999">
    <property type="entry name" value="Sec7_dom_sf"/>
</dbReference>
<keyword evidence="4" id="KW-1185">Reference proteome</keyword>
<dbReference type="PANTHER" id="PTHR10663">
    <property type="entry name" value="GUANYL-NUCLEOTIDE EXCHANGE FACTOR"/>
    <property type="match status" value="1"/>
</dbReference>
<dbReference type="GO" id="GO:0016192">
    <property type="term" value="P:vesicle-mediated transport"/>
    <property type="evidence" value="ECO:0007669"/>
    <property type="project" value="UniProtKB-ARBA"/>
</dbReference>
<dbReference type="Pfam" id="PF01369">
    <property type="entry name" value="Sec7"/>
    <property type="match status" value="1"/>
</dbReference>
<comment type="caution">
    <text evidence="3">The sequence shown here is derived from an EMBL/GenBank/DDBJ whole genome shotgun (WGS) entry which is preliminary data.</text>
</comment>
<name>A0A9C7USQ3_9RHOD</name>
<dbReference type="Gene3D" id="1.10.1000.11">
    <property type="entry name" value="Arf Nucleotide-binding Site Opener,domain 2"/>
    <property type="match status" value="1"/>
</dbReference>
<dbReference type="Proteomes" id="UP001061958">
    <property type="component" value="Unassembled WGS sequence"/>
</dbReference>
<feature type="region of interest" description="Disordered" evidence="1">
    <location>
        <begin position="282"/>
        <end position="315"/>
    </location>
</feature>
<evidence type="ECO:0000313" key="4">
    <source>
        <dbReference type="Proteomes" id="UP001061958"/>
    </source>
</evidence>
<dbReference type="EMBL" id="BQMJ01000046">
    <property type="protein sequence ID" value="GJQ13675.1"/>
    <property type="molecule type" value="Genomic_DNA"/>
</dbReference>
<dbReference type="GO" id="GO:0005737">
    <property type="term" value="C:cytoplasm"/>
    <property type="evidence" value="ECO:0007669"/>
    <property type="project" value="UniProtKB-ARBA"/>
</dbReference>
<dbReference type="Pfam" id="PF12783">
    <property type="entry name" value="Sec7-like_HUS"/>
    <property type="match status" value="1"/>
</dbReference>
<dbReference type="InterPro" id="IPR056604">
    <property type="entry name" value="GBF1-like_TPR"/>
</dbReference>
<dbReference type="InterPro" id="IPR023394">
    <property type="entry name" value="Sec7_C_sf"/>
</dbReference>
<dbReference type="Pfam" id="PF23325">
    <property type="entry name" value="TPR_28"/>
    <property type="match status" value="1"/>
</dbReference>
<proteinExistence type="predicted"/>
<dbReference type="InterPro" id="IPR000904">
    <property type="entry name" value="Sec7_dom"/>
</dbReference>
<evidence type="ECO:0000259" key="2">
    <source>
        <dbReference type="PROSITE" id="PS50190"/>
    </source>
</evidence>
<dbReference type="GO" id="GO:0005085">
    <property type="term" value="F:guanyl-nucleotide exchange factor activity"/>
    <property type="evidence" value="ECO:0007669"/>
    <property type="project" value="InterPro"/>
</dbReference>
<feature type="region of interest" description="Disordered" evidence="1">
    <location>
        <begin position="1121"/>
        <end position="1151"/>
    </location>
</feature>
<dbReference type="InterPro" id="IPR032691">
    <property type="entry name" value="Mon2/Sec7/BIG1-like_HUS"/>
</dbReference>
<organism evidence="3 4">
    <name type="scientific">Galdieria partita</name>
    <dbReference type="NCBI Taxonomy" id="83374"/>
    <lineage>
        <taxon>Eukaryota</taxon>
        <taxon>Rhodophyta</taxon>
        <taxon>Bangiophyceae</taxon>
        <taxon>Galdieriales</taxon>
        <taxon>Galdieriaceae</taxon>
        <taxon>Galdieria</taxon>
    </lineage>
</organism>
<evidence type="ECO:0000313" key="3">
    <source>
        <dbReference type="EMBL" id="GJQ13675.1"/>
    </source>
</evidence>
<accession>A0A9C7USQ3</accession>
<reference evidence="3" key="2">
    <citation type="submission" date="2022-01" db="EMBL/GenBank/DDBJ databases">
        <authorList>
            <person name="Hirooka S."/>
            <person name="Miyagishima S.Y."/>
        </authorList>
    </citation>
    <scope>NUCLEOTIDE SEQUENCE</scope>
    <source>
        <strain evidence="3">NBRC 102759</strain>
    </source>
</reference>
<dbReference type="SMART" id="SM00222">
    <property type="entry name" value="Sec7"/>
    <property type="match status" value="1"/>
</dbReference>
<dbReference type="OrthoDB" id="3401at2759"/>